<accession>A0AAD6QX58</accession>
<evidence type="ECO:0000313" key="2">
    <source>
        <dbReference type="Proteomes" id="UP001164929"/>
    </source>
</evidence>
<dbReference type="AlphaFoldDB" id="A0AAD6QX58"/>
<evidence type="ECO:0000313" key="1">
    <source>
        <dbReference type="EMBL" id="KAJ6998354.1"/>
    </source>
</evidence>
<organism evidence="1 2">
    <name type="scientific">Populus alba x Populus x berolinensis</name>
    <dbReference type="NCBI Taxonomy" id="444605"/>
    <lineage>
        <taxon>Eukaryota</taxon>
        <taxon>Viridiplantae</taxon>
        <taxon>Streptophyta</taxon>
        <taxon>Embryophyta</taxon>
        <taxon>Tracheophyta</taxon>
        <taxon>Spermatophyta</taxon>
        <taxon>Magnoliopsida</taxon>
        <taxon>eudicotyledons</taxon>
        <taxon>Gunneridae</taxon>
        <taxon>Pentapetalae</taxon>
        <taxon>rosids</taxon>
        <taxon>fabids</taxon>
        <taxon>Malpighiales</taxon>
        <taxon>Salicaceae</taxon>
        <taxon>Saliceae</taxon>
        <taxon>Populus</taxon>
    </lineage>
</organism>
<gene>
    <name evidence="1" type="ORF">NC653_014522</name>
</gene>
<dbReference type="Proteomes" id="UP001164929">
    <property type="component" value="Chromosome 5"/>
</dbReference>
<keyword evidence="2" id="KW-1185">Reference proteome</keyword>
<sequence>MKPLFSSSSLFSVPSTSYLIFPKNKNTSV</sequence>
<name>A0AAD6QX58_9ROSI</name>
<dbReference type="EMBL" id="JAQIZT010000005">
    <property type="protein sequence ID" value="KAJ6998354.1"/>
    <property type="molecule type" value="Genomic_DNA"/>
</dbReference>
<comment type="caution">
    <text evidence="1">The sequence shown here is derived from an EMBL/GenBank/DDBJ whole genome shotgun (WGS) entry which is preliminary data.</text>
</comment>
<protein>
    <submittedName>
        <fullName evidence="1">Uncharacterized protein</fullName>
    </submittedName>
</protein>
<reference evidence="1" key="1">
    <citation type="journal article" date="2023" name="Mol. Ecol. Resour.">
        <title>Chromosome-level genome assembly of a triploid poplar Populus alba 'Berolinensis'.</title>
        <authorList>
            <person name="Chen S."/>
            <person name="Yu Y."/>
            <person name="Wang X."/>
            <person name="Wang S."/>
            <person name="Zhang T."/>
            <person name="Zhou Y."/>
            <person name="He R."/>
            <person name="Meng N."/>
            <person name="Wang Y."/>
            <person name="Liu W."/>
            <person name="Liu Z."/>
            <person name="Liu J."/>
            <person name="Guo Q."/>
            <person name="Huang H."/>
            <person name="Sederoff R.R."/>
            <person name="Wang G."/>
            <person name="Qu G."/>
            <person name="Chen S."/>
        </authorList>
    </citation>
    <scope>NUCLEOTIDE SEQUENCE</scope>
    <source>
        <strain evidence="1">SC-2020</strain>
    </source>
</reference>
<proteinExistence type="predicted"/>